<evidence type="ECO:0000313" key="12">
    <source>
        <dbReference type="Proteomes" id="UP001602058"/>
    </source>
</evidence>
<dbReference type="Gene3D" id="2.70.150.10">
    <property type="entry name" value="Calcium-transporting ATPase, cytoplasmic transduction domain A"/>
    <property type="match status" value="1"/>
</dbReference>
<dbReference type="Pfam" id="PF00689">
    <property type="entry name" value="Cation_ATPase_C"/>
    <property type="match status" value="1"/>
</dbReference>
<dbReference type="Proteomes" id="UP001602058">
    <property type="component" value="Unassembled WGS sequence"/>
</dbReference>
<dbReference type="InterPro" id="IPR044492">
    <property type="entry name" value="P_typ_ATPase_HD_dom"/>
</dbReference>
<dbReference type="InterPro" id="IPR008250">
    <property type="entry name" value="ATPase_P-typ_transduc_dom_A_sf"/>
</dbReference>
<proteinExistence type="predicted"/>
<dbReference type="InterPro" id="IPR006068">
    <property type="entry name" value="ATPase_P-typ_cation-transptr_C"/>
</dbReference>
<dbReference type="PRINTS" id="PR00119">
    <property type="entry name" value="CATATPASE"/>
</dbReference>
<dbReference type="InterPro" id="IPR023298">
    <property type="entry name" value="ATPase_P-typ_TM_dom_sf"/>
</dbReference>
<dbReference type="EMBL" id="JBIAWJ010000011">
    <property type="protein sequence ID" value="MFF4523998.1"/>
    <property type="molecule type" value="Genomic_DNA"/>
</dbReference>
<dbReference type="InterPro" id="IPR004014">
    <property type="entry name" value="ATPase_P-typ_cation-transptr_N"/>
</dbReference>
<dbReference type="RefSeq" id="WP_387888615.1">
    <property type="nucleotide sequence ID" value="NZ_JBIAWJ010000011.1"/>
</dbReference>
<feature type="compositionally biased region" description="Low complexity" evidence="9">
    <location>
        <begin position="1493"/>
        <end position="1512"/>
    </location>
</feature>
<dbReference type="PANTHER" id="PTHR42861">
    <property type="entry name" value="CALCIUM-TRANSPORTING ATPASE"/>
    <property type="match status" value="1"/>
</dbReference>
<keyword evidence="7" id="KW-0472">Membrane</keyword>
<gene>
    <name evidence="11" type="ORF">ACFY1D_21645</name>
</gene>
<comment type="caution">
    <text evidence="11">The sequence shown here is derived from an EMBL/GenBank/DDBJ whole genome shotgun (WGS) entry which is preliminary data.</text>
</comment>
<keyword evidence="4" id="KW-0067">ATP-binding</keyword>
<dbReference type="Gene3D" id="3.40.1110.10">
    <property type="entry name" value="Calcium-transporting ATPase, cytoplasmic domain N"/>
    <property type="match status" value="1"/>
</dbReference>
<name>A0ABW6UPN1_9ACTN</name>
<evidence type="ECO:0000313" key="11">
    <source>
        <dbReference type="EMBL" id="MFF4523998.1"/>
    </source>
</evidence>
<dbReference type="SUPFAM" id="SSF81660">
    <property type="entry name" value="Metal cation-transporting ATPase, ATP-binding domain N"/>
    <property type="match status" value="1"/>
</dbReference>
<feature type="domain" description="Cation-transporting P-type ATPase N-terminal" evidence="10">
    <location>
        <begin position="619"/>
        <end position="688"/>
    </location>
</feature>
<dbReference type="Pfam" id="PF00702">
    <property type="entry name" value="Hydrolase"/>
    <property type="match status" value="1"/>
</dbReference>
<dbReference type="Pfam" id="PF00122">
    <property type="entry name" value="E1-E2_ATPase"/>
    <property type="match status" value="1"/>
</dbReference>
<keyword evidence="12" id="KW-1185">Reference proteome</keyword>
<evidence type="ECO:0000256" key="1">
    <source>
        <dbReference type="ARBA" id="ARBA00004651"/>
    </source>
</evidence>
<dbReference type="SUPFAM" id="SSF56784">
    <property type="entry name" value="HAD-like"/>
    <property type="match status" value="1"/>
</dbReference>
<keyword evidence="2" id="KW-0812">Transmembrane</keyword>
<dbReference type="InterPro" id="IPR036412">
    <property type="entry name" value="HAD-like_sf"/>
</dbReference>
<dbReference type="Gene3D" id="3.40.50.1000">
    <property type="entry name" value="HAD superfamily/HAD-like"/>
    <property type="match status" value="1"/>
</dbReference>
<dbReference type="SFLD" id="SFLDF00027">
    <property type="entry name" value="p-type_atpase"/>
    <property type="match status" value="1"/>
</dbReference>
<feature type="region of interest" description="Disordered" evidence="9">
    <location>
        <begin position="1493"/>
        <end position="1531"/>
    </location>
</feature>
<dbReference type="SFLD" id="SFLDG00002">
    <property type="entry name" value="C1.7:_P-type_atpase_like"/>
    <property type="match status" value="1"/>
</dbReference>
<keyword evidence="5" id="KW-1278">Translocase</keyword>
<comment type="subcellular location">
    <subcellularLocation>
        <location evidence="1">Cell membrane</location>
        <topology evidence="1">Multi-pass membrane protein</topology>
    </subcellularLocation>
</comment>
<evidence type="ECO:0000256" key="7">
    <source>
        <dbReference type="ARBA" id="ARBA00023136"/>
    </source>
</evidence>
<dbReference type="SFLD" id="SFLDS00003">
    <property type="entry name" value="Haloacid_Dehalogenase"/>
    <property type="match status" value="1"/>
</dbReference>
<dbReference type="InterPro" id="IPR023299">
    <property type="entry name" value="ATPase_P-typ_cyto_dom_N"/>
</dbReference>
<dbReference type="SMART" id="SM00831">
    <property type="entry name" value="Cation_ATPase_N"/>
    <property type="match status" value="1"/>
</dbReference>
<evidence type="ECO:0000256" key="4">
    <source>
        <dbReference type="ARBA" id="ARBA00022840"/>
    </source>
</evidence>
<organism evidence="11 12">
    <name type="scientific">Streptomyces bluensis</name>
    <dbReference type="NCBI Taxonomy" id="33897"/>
    <lineage>
        <taxon>Bacteria</taxon>
        <taxon>Bacillati</taxon>
        <taxon>Actinomycetota</taxon>
        <taxon>Actinomycetes</taxon>
        <taxon>Kitasatosporales</taxon>
        <taxon>Streptomycetaceae</taxon>
        <taxon>Streptomyces</taxon>
    </lineage>
</organism>
<sequence length="1560" mass="159485">MSAVAIPAIPGLGQLRAVMSSAVSAEQDRPAARVRRVDRRAHVAVRGLREGHLPESAAARLADEVERRLAALPGVDWAVANAVLGHVVVATEAPPAEEIMAALADVAEAVEREHGVEAPLPEHPLSGAAIRRAVWSMAVHVAAVPVATAVGLTRRAPLPPALAAIVPIVDSQPRLRRLVERAIGTGNARVLLAVLTALGHAGTGGVVGSAVDTVRHALRVAEANAESAAWAAAMPRLTGDAQRAGARGGGRQAPPRESPLKSGPVERYADRAPAVAAASFAGSLLVTRRPARAAPAALAAVPKAPLLAREGFACVLGRGLAHRGVLVADPEALRRLDRIGTVLLDTDALATGSHLLADLVALDADAPAGELAATAHRLFDGSEPERPRRDGTWELGPVERLTLHGRTGARARERLRRDGAHLVLGLAHERRLMAVISVLPEMHDTASAFVPAAHAAGLTVVAAGAHTSDVAVRQADAVVDGGKRLAHSVRRLQRDGEGVLVISRNRSALRVADVSVGLADPRGVPPWGADLYAGSDPAAAVVIVEACRTAREAAQRGVRLAEASAVIGATAALAGRGGRPAARSVSSYNAAAGLGTAIGAWSAVWLLRRPLPLPASHHPWHAMDPDTVLARAGGRDEGLTAEEVRERATAPGEKAPVSSLGRAYMTEMVNPLTPVLGVGAAMSATVGAVLDSVIIVAVTALSGLIGGFQRYRTDRAVARLRREAAVTARVVRNGRETIASAEDLAVGDVVNLSAGDVVPADCRLLEVHHLEADESALTGESLPVAKGVAPVLASDLADRTSMVYEGTTVAAGTGRAVVVAVGSASEAGRAAMAGRGAAPSVGVERRLARITRTTLPVALGSAAAVMAAGMLRGRPTRDTVGAGVGLAVASVPEGLPFLVSAAQLASARRLSARGALVRDPRTIEAAGRTDVLCFDKTGTLTHGRISLVAVASDGDSRPLGSLGDEQRAVLGAALRATPRPHGDRGLFEHATDGAVTEGAREAGVARTAAAPGWRRTSSLPFEPSRGFHATRGRSGENLILSVKGAPEEVVVRCATRGGRPLDDEGRQAILATGERLAAEGHRVLAVAERRETTDGRLTDDDVTGLGFLGFLAFADRVRPTAADAVRRLVDAGVHIVMITGDHPGTAESMARELGVLDGRRVVTGAELDELDEHALDALLPEIGVVARGTPVHKVHVVQAFQRLGRTVAMTGDGANDAPAIRLADVGIAFGTRATPAARAAADLVVTDDRLETVLSALVEGRAMWASVRQALAILVGGNFGEIAFTLLGALATGTSPLTARQLLLVNLFTDLAPAIAVALRPPHPEAAERMLHEGPEASLGAALTEETVVRAVATTFGATAAWLPARLTGRPVRARTVALVALVGAQLGQTLLAGGTSRAIVVSSLGSLAALAAVVQTPVLSQFFGCTPLGPVGWAIALSAATAATLSSLFLPALIARVRAVGRSVSAKSIAGAAPGARAGATTGTVAGAAAGTTAGPGAAATASGASRAQGGPERQGHPEGPSPTAPRSWSEHGADLLDHALVRGSDMLALRTGIGIPPG</sequence>
<dbReference type="NCBIfam" id="TIGR01494">
    <property type="entry name" value="ATPase_P-type"/>
    <property type="match status" value="2"/>
</dbReference>
<evidence type="ECO:0000256" key="8">
    <source>
        <dbReference type="ARBA" id="ARBA00049360"/>
    </source>
</evidence>
<comment type="catalytic activity">
    <reaction evidence="8">
        <text>ATP + H2O = ADP + phosphate + H(+)</text>
        <dbReference type="Rhea" id="RHEA:13065"/>
        <dbReference type="ChEBI" id="CHEBI:15377"/>
        <dbReference type="ChEBI" id="CHEBI:15378"/>
        <dbReference type="ChEBI" id="CHEBI:30616"/>
        <dbReference type="ChEBI" id="CHEBI:43474"/>
        <dbReference type="ChEBI" id="CHEBI:456216"/>
    </reaction>
</comment>
<dbReference type="Gene3D" id="1.20.1110.10">
    <property type="entry name" value="Calcium-transporting ATPase, transmembrane domain"/>
    <property type="match status" value="1"/>
</dbReference>
<evidence type="ECO:0000259" key="10">
    <source>
        <dbReference type="SMART" id="SM00831"/>
    </source>
</evidence>
<evidence type="ECO:0000256" key="3">
    <source>
        <dbReference type="ARBA" id="ARBA00022741"/>
    </source>
</evidence>
<dbReference type="SUPFAM" id="SSF81653">
    <property type="entry name" value="Calcium ATPase, transduction domain A"/>
    <property type="match status" value="1"/>
</dbReference>
<dbReference type="SUPFAM" id="SSF81665">
    <property type="entry name" value="Calcium ATPase, transmembrane domain M"/>
    <property type="match status" value="1"/>
</dbReference>
<dbReference type="InterPro" id="IPR001757">
    <property type="entry name" value="P_typ_ATPase"/>
</dbReference>
<dbReference type="PRINTS" id="PR00120">
    <property type="entry name" value="HATPASE"/>
</dbReference>
<dbReference type="InterPro" id="IPR018303">
    <property type="entry name" value="ATPase_P-typ_P_site"/>
</dbReference>
<evidence type="ECO:0000256" key="6">
    <source>
        <dbReference type="ARBA" id="ARBA00022989"/>
    </source>
</evidence>
<feature type="region of interest" description="Disordered" evidence="9">
    <location>
        <begin position="241"/>
        <end position="264"/>
    </location>
</feature>
<evidence type="ECO:0000256" key="5">
    <source>
        <dbReference type="ARBA" id="ARBA00022967"/>
    </source>
</evidence>
<accession>A0ABW6UPN1</accession>
<protein>
    <submittedName>
        <fullName evidence="11">HAD-IC family P-type ATPase</fullName>
    </submittedName>
</protein>
<dbReference type="InterPro" id="IPR059000">
    <property type="entry name" value="ATPase_P-type_domA"/>
</dbReference>
<dbReference type="InterPro" id="IPR023214">
    <property type="entry name" value="HAD_sf"/>
</dbReference>
<evidence type="ECO:0000256" key="9">
    <source>
        <dbReference type="SAM" id="MobiDB-lite"/>
    </source>
</evidence>
<keyword evidence="3" id="KW-0547">Nucleotide-binding</keyword>
<keyword evidence="6" id="KW-1133">Transmembrane helix</keyword>
<reference evidence="11 12" key="1">
    <citation type="submission" date="2024-10" db="EMBL/GenBank/DDBJ databases">
        <title>The Natural Products Discovery Center: Release of the First 8490 Sequenced Strains for Exploring Actinobacteria Biosynthetic Diversity.</title>
        <authorList>
            <person name="Kalkreuter E."/>
            <person name="Kautsar S.A."/>
            <person name="Yang D."/>
            <person name="Bader C.D."/>
            <person name="Teijaro C.N."/>
            <person name="Fluegel L."/>
            <person name="Davis C.M."/>
            <person name="Simpson J.R."/>
            <person name="Lauterbach L."/>
            <person name="Steele A.D."/>
            <person name="Gui C."/>
            <person name="Meng S."/>
            <person name="Li G."/>
            <person name="Viehrig K."/>
            <person name="Ye F."/>
            <person name="Su P."/>
            <person name="Kiefer A.F."/>
            <person name="Nichols A."/>
            <person name="Cepeda A.J."/>
            <person name="Yan W."/>
            <person name="Fan B."/>
            <person name="Jiang Y."/>
            <person name="Adhikari A."/>
            <person name="Zheng C.-J."/>
            <person name="Schuster L."/>
            <person name="Cowan T.M."/>
            <person name="Smanski M.J."/>
            <person name="Chevrette M.G."/>
            <person name="De Carvalho L.P.S."/>
            <person name="Shen B."/>
        </authorList>
    </citation>
    <scope>NUCLEOTIDE SEQUENCE [LARGE SCALE GENOMIC DNA]</scope>
    <source>
        <strain evidence="11 12">NPDC001390</strain>
    </source>
</reference>
<dbReference type="PROSITE" id="PS00154">
    <property type="entry name" value="ATPASE_E1_E2"/>
    <property type="match status" value="1"/>
</dbReference>
<evidence type="ECO:0000256" key="2">
    <source>
        <dbReference type="ARBA" id="ARBA00022692"/>
    </source>
</evidence>